<proteinExistence type="predicted"/>
<dbReference type="Proteomes" id="UP000830639">
    <property type="component" value="Chromosome"/>
</dbReference>
<evidence type="ECO:0000313" key="2">
    <source>
        <dbReference type="EMBL" id="UPM55588.1"/>
    </source>
</evidence>
<protein>
    <submittedName>
        <fullName evidence="2">DUF4180 domain-containing protein</fullName>
    </submittedName>
</protein>
<feature type="domain" description="DUF4180" evidence="1">
    <location>
        <begin position="9"/>
        <end position="118"/>
    </location>
</feature>
<evidence type="ECO:0000259" key="1">
    <source>
        <dbReference type="Pfam" id="PF13788"/>
    </source>
</evidence>
<name>A0ABY4JP14_9BACI</name>
<dbReference type="Pfam" id="PF13788">
    <property type="entry name" value="DUF4180"/>
    <property type="match status" value="1"/>
</dbReference>
<accession>A0ABY4JP14</accession>
<dbReference type="InterPro" id="IPR025438">
    <property type="entry name" value="DUF4180"/>
</dbReference>
<gene>
    <name evidence="2" type="ORF">MY490_07050</name>
</gene>
<evidence type="ECO:0000313" key="3">
    <source>
        <dbReference type="Proteomes" id="UP000830639"/>
    </source>
</evidence>
<reference evidence="2 3" key="1">
    <citation type="submission" date="2022-04" db="EMBL/GenBank/DDBJ databases">
        <title>Mechanism of arsenic methylation and mitigation arsenic toxicity by Bacillus sp. LH14 from an Arsenic-Contaminated Paddy Soil.</title>
        <authorList>
            <person name="Wang D."/>
        </authorList>
    </citation>
    <scope>NUCLEOTIDE SEQUENCE [LARGE SCALE GENOMIC DNA]</scope>
    <source>
        <strain evidence="2 3">LH14</strain>
    </source>
</reference>
<dbReference type="EMBL" id="CP096034">
    <property type="protein sequence ID" value="UPM55588.1"/>
    <property type="molecule type" value="Genomic_DNA"/>
</dbReference>
<keyword evidence="3" id="KW-1185">Reference proteome</keyword>
<organism evidence="2 3">
    <name type="scientific">Gottfriedia acidiceleris</name>
    <dbReference type="NCBI Taxonomy" id="371036"/>
    <lineage>
        <taxon>Bacteria</taxon>
        <taxon>Bacillati</taxon>
        <taxon>Bacillota</taxon>
        <taxon>Bacilli</taxon>
        <taxon>Bacillales</taxon>
        <taxon>Bacillaceae</taxon>
        <taxon>Gottfriedia</taxon>
    </lineage>
</organism>
<dbReference type="RefSeq" id="WP_248268595.1">
    <property type="nucleotide sequence ID" value="NZ_CP096034.1"/>
</dbReference>
<sequence length="122" mass="13583">MDIKTTEVNGQVIAIVNTDSVILAGEQSALDFIMTISYDHKSNRIALNKEAISEKFFNLSTKLAGAVLQKFVNYNIKFAIIGDFSSYTSKALKDFIYECNKGNNVFFISSEQEAIDRLAKAN</sequence>